<keyword evidence="1" id="KW-0812">Transmembrane</keyword>
<evidence type="ECO:0000313" key="6">
    <source>
        <dbReference type="Proteomes" id="UP000437862"/>
    </source>
</evidence>
<reference evidence="4 5" key="1">
    <citation type="journal article" date="2015" name="Stand. Genomic Sci.">
        <title>Genomic Encyclopedia of Bacterial and Archaeal Type Strains, Phase III: the genomes of soil and plant-associated and newly described type strains.</title>
        <authorList>
            <person name="Whitman W.B."/>
            <person name="Woyke T."/>
            <person name="Klenk H.P."/>
            <person name="Zhou Y."/>
            <person name="Lilburn T.G."/>
            <person name="Beck B.J."/>
            <person name="De Vos P."/>
            <person name="Vandamme P."/>
            <person name="Eisen J.A."/>
            <person name="Garrity G."/>
            <person name="Hugenholtz P."/>
            <person name="Kyrpides N.C."/>
        </authorList>
    </citation>
    <scope>NUCLEOTIDE SEQUENCE [LARGE SCALE GENOMIC DNA]</scope>
    <source>
        <strain evidence="4 5">CGMCC 1.10685</strain>
    </source>
</reference>
<dbReference type="OrthoDB" id="8758863at2"/>
<organism evidence="4 5">
    <name type="scientific">Pseudoduganella flava</name>
    <dbReference type="NCBI Taxonomy" id="871742"/>
    <lineage>
        <taxon>Bacteria</taxon>
        <taxon>Pseudomonadati</taxon>
        <taxon>Pseudomonadota</taxon>
        <taxon>Betaproteobacteria</taxon>
        <taxon>Burkholderiales</taxon>
        <taxon>Oxalobacteraceae</taxon>
        <taxon>Telluria group</taxon>
        <taxon>Pseudoduganella</taxon>
    </lineage>
</organism>
<keyword evidence="6" id="KW-1185">Reference proteome</keyword>
<dbReference type="RefSeq" id="WP_145879975.1">
    <property type="nucleotide sequence ID" value="NZ_CP046904.1"/>
</dbReference>
<protein>
    <submittedName>
        <fullName evidence="4">SH3 domain-containing protein</fullName>
    </submittedName>
</protein>
<feature type="transmembrane region" description="Helical" evidence="1">
    <location>
        <begin position="38"/>
        <end position="58"/>
    </location>
</feature>
<dbReference type="Pfam" id="PF08239">
    <property type="entry name" value="SH3_3"/>
    <property type="match status" value="1"/>
</dbReference>
<feature type="domain" description="SH3b" evidence="2">
    <location>
        <begin position="99"/>
        <end position="152"/>
    </location>
</feature>
<dbReference type="Proteomes" id="UP000315112">
    <property type="component" value="Unassembled WGS sequence"/>
</dbReference>
<feature type="transmembrane region" description="Helical" evidence="1">
    <location>
        <begin position="6"/>
        <end position="26"/>
    </location>
</feature>
<keyword evidence="1" id="KW-0472">Membrane</keyword>
<dbReference type="Proteomes" id="UP000437862">
    <property type="component" value="Chromosome"/>
</dbReference>
<name>A0A562PGZ3_9BURK</name>
<reference evidence="3 6" key="3">
    <citation type="submission" date="2019-12" db="EMBL/GenBank/DDBJ databases">
        <title>Draft Genome Sequences of Six Type Strains of the Genus Massilia.</title>
        <authorList>
            <person name="Miess H."/>
            <person name="Frediansyah A."/>
            <person name="Goeker M."/>
            <person name="Gross H."/>
        </authorList>
    </citation>
    <scope>NUCLEOTIDE SEQUENCE [LARGE SCALE GENOMIC DNA]</scope>
    <source>
        <strain evidence="3 6">DSM 26639</strain>
    </source>
</reference>
<dbReference type="EMBL" id="CP046904">
    <property type="protein sequence ID" value="QGZ42573.1"/>
    <property type="molecule type" value="Genomic_DNA"/>
</dbReference>
<evidence type="ECO:0000313" key="4">
    <source>
        <dbReference type="EMBL" id="TWI43725.1"/>
    </source>
</evidence>
<keyword evidence="1" id="KW-1133">Transmembrane helix</keyword>
<proteinExistence type="predicted"/>
<evidence type="ECO:0000256" key="1">
    <source>
        <dbReference type="SAM" id="Phobius"/>
    </source>
</evidence>
<dbReference type="EMBL" id="VLKW01000011">
    <property type="protein sequence ID" value="TWI43725.1"/>
    <property type="molecule type" value="Genomic_DNA"/>
</dbReference>
<gene>
    <name evidence="3" type="ORF">GO485_28420</name>
    <name evidence="4" type="ORF">IP92_04778</name>
</gene>
<dbReference type="InterPro" id="IPR003646">
    <property type="entry name" value="SH3-like_bac-type"/>
</dbReference>
<reference evidence="4" key="2">
    <citation type="submission" date="2019-07" db="EMBL/GenBank/DDBJ databases">
        <authorList>
            <person name="Whitman W."/>
            <person name="Huntemann M."/>
            <person name="Clum A."/>
            <person name="Pillay M."/>
            <person name="Palaniappan K."/>
            <person name="Varghese N."/>
            <person name="Mikhailova N."/>
            <person name="Stamatis D."/>
            <person name="Reddy T."/>
            <person name="Daum C."/>
            <person name="Shapiro N."/>
            <person name="Ivanova N."/>
            <person name="Kyrpides N."/>
            <person name="Woyke T."/>
        </authorList>
    </citation>
    <scope>NUCLEOTIDE SEQUENCE</scope>
    <source>
        <strain evidence="4">CGMCC 1.10685</strain>
    </source>
</reference>
<evidence type="ECO:0000313" key="5">
    <source>
        <dbReference type="Proteomes" id="UP000315112"/>
    </source>
</evidence>
<evidence type="ECO:0000313" key="3">
    <source>
        <dbReference type="EMBL" id="QGZ42573.1"/>
    </source>
</evidence>
<dbReference type="AlphaFoldDB" id="A0A562PGZ3"/>
<evidence type="ECO:0000259" key="2">
    <source>
        <dbReference type="Pfam" id="PF08239"/>
    </source>
</evidence>
<dbReference type="Gene3D" id="2.30.30.40">
    <property type="entry name" value="SH3 Domains"/>
    <property type="match status" value="1"/>
</dbReference>
<sequence>MITQYGGALAYLIGLAMTLVLASFLTPAHWWRRPTARGLVIVGGGTWACGALLLYFAAAAPLPFSSALTNGSMMQGDVPAQHIAAELPRPGQRYRVHRDLNVRDGAGVAAARLSVVPAGAYVTPTGQRQGDWWQIRYDGGAGPALGWASSLWLRAAAER</sequence>
<accession>A0A562PGZ3</accession>